<feature type="domain" description="RRM" evidence="8">
    <location>
        <begin position="11"/>
        <end position="89"/>
    </location>
</feature>
<dbReference type="PANTHER" id="PTHR24012">
    <property type="entry name" value="RNA BINDING PROTEIN"/>
    <property type="match status" value="1"/>
</dbReference>
<keyword evidence="10" id="KW-1185">Reference proteome</keyword>
<evidence type="ECO:0000313" key="10">
    <source>
        <dbReference type="Proteomes" id="UP000248481"/>
    </source>
</evidence>
<evidence type="ECO:0000256" key="6">
    <source>
        <dbReference type="PROSITE-ProRule" id="PRU00176"/>
    </source>
</evidence>
<dbReference type="SUPFAM" id="SSF63570">
    <property type="entry name" value="PABC (PABP) domain"/>
    <property type="match status" value="1"/>
</dbReference>
<feature type="domain" description="RRM" evidence="8">
    <location>
        <begin position="99"/>
        <end position="175"/>
    </location>
</feature>
<reference evidence="11" key="1">
    <citation type="submission" date="2025-08" db="UniProtKB">
        <authorList>
            <consortium name="RefSeq"/>
        </authorList>
    </citation>
    <scope>IDENTIFICATION</scope>
    <source>
        <tissue evidence="11">Blood</tissue>
    </source>
</reference>
<protein>
    <recommendedName>
        <fullName evidence="7">Polyadenylate-binding protein</fullName>
        <shortName evidence="7">PABP</shortName>
    </recommendedName>
</protein>
<dbReference type="CDD" id="cd12379">
    <property type="entry name" value="RRM2_I_PABPs"/>
    <property type="match status" value="1"/>
</dbReference>
<accession>A0A2Y9HF71</accession>
<evidence type="ECO:0000256" key="3">
    <source>
        <dbReference type="ARBA" id="ARBA00022490"/>
    </source>
</evidence>
<feature type="domain" description="RRM" evidence="8">
    <location>
        <begin position="191"/>
        <end position="268"/>
    </location>
</feature>
<dbReference type="FunFam" id="3.30.70.330:FF:000003">
    <property type="entry name" value="Polyadenylate-binding protein"/>
    <property type="match status" value="1"/>
</dbReference>
<dbReference type="Gene3D" id="1.10.1900.10">
    <property type="entry name" value="c-terminal domain of poly(a) binding protein"/>
    <property type="match status" value="1"/>
</dbReference>
<dbReference type="InterPro" id="IPR006515">
    <property type="entry name" value="PABP_1234"/>
</dbReference>
<dbReference type="GO" id="GO:0003723">
    <property type="term" value="F:RNA binding"/>
    <property type="evidence" value="ECO:0007669"/>
    <property type="project" value="UniProtKB-UniRule"/>
</dbReference>
<evidence type="ECO:0000256" key="5">
    <source>
        <dbReference type="ARBA" id="ARBA00022884"/>
    </source>
</evidence>
<dbReference type="GO" id="GO:0010628">
    <property type="term" value="P:positive regulation of gene expression"/>
    <property type="evidence" value="ECO:0007669"/>
    <property type="project" value="UniProtKB-ARBA"/>
</dbReference>
<dbReference type="PROSITE" id="PS50102">
    <property type="entry name" value="RRM"/>
    <property type="match status" value="4"/>
</dbReference>
<dbReference type="InterPro" id="IPR003954">
    <property type="entry name" value="RRM_euk-type"/>
</dbReference>
<dbReference type="FunFam" id="3.30.70.330:FF:000091">
    <property type="entry name" value="Polyadenylate-binding protein"/>
    <property type="match status" value="1"/>
</dbReference>
<dbReference type="CDD" id="cd12378">
    <property type="entry name" value="RRM1_I_PABPs"/>
    <property type="match status" value="1"/>
</dbReference>
<name>A0A2Y9HF71_NEOSC</name>
<dbReference type="GeneID" id="110582580"/>
<feature type="domain" description="PABC" evidence="9">
    <location>
        <begin position="522"/>
        <end position="599"/>
    </location>
</feature>
<dbReference type="SMART" id="SM00360">
    <property type="entry name" value="RRM"/>
    <property type="match status" value="4"/>
</dbReference>
<dbReference type="SUPFAM" id="SSF54928">
    <property type="entry name" value="RNA-binding domain, RBD"/>
    <property type="match status" value="2"/>
</dbReference>
<dbReference type="STRING" id="29088.A0A2Y9HF71"/>
<dbReference type="SMART" id="SM00361">
    <property type="entry name" value="RRM_1"/>
    <property type="match status" value="3"/>
</dbReference>
<dbReference type="InterPro" id="IPR035979">
    <property type="entry name" value="RBD_domain_sf"/>
</dbReference>
<gene>
    <name evidence="11" type="primary">LOC110582580</name>
</gene>
<evidence type="ECO:0000256" key="7">
    <source>
        <dbReference type="RuleBase" id="RU362004"/>
    </source>
</evidence>
<sequence>MSASVPHFEMSTLYVGDLHPEVNEAMLYEKFSSAGPILSIRVCRDLVTRRSLGYAYVNFLLRADTEWALDTMNFDIINGKPLRIMWSQRDPSLRKSGVGNIFIKNLAKSIDSKSLYDTFSVFGNILSCKVVTDENGSRGFGFVHFEKSEAAKRAIAKMNGILLKGSRVFVGQFKPRKEREAELRAKANIFTNVYIKNFGDDVDDECLKEVFGEFGSVLSVRVMTDESGKSKGFGFVNFENFEDAKKAIEKMNGKVLNGNQIYVGRAQKKLERQSELKHKFEQIKQGKLTKCKGANLYVKNLEDDIDDRRLREEFSLFGTISSARVMMEAGHSKGFGFVCYTSPEEANKAVMAMNGKIVITKPLYVAIAQSKDERQAFLTKNYMERISAVRDRDNAILNYQKITSSNNFIPILPQSQCGNVHLYKPVVRAKYHPSQNLHYATHSVAVPKPSISTFIQPQVPGVKSTYQITNMTTPKMAVYPQTSALRPPANQRFKKVTAIANVCRPLKFKVGRPASNQKPIPVGHDISNVSVLASATTQKNILGEKLVPLVQSIHPTLAGKISRILLEMDDSELLHMLESPESLRSKVDEAVVVLQAHQAKEAAQKAVNSTTGVKTV</sequence>
<dbReference type="KEGG" id="nsu:110582580"/>
<dbReference type="CDD" id="cd12381">
    <property type="entry name" value="RRM4_I_PABPs"/>
    <property type="match status" value="1"/>
</dbReference>
<dbReference type="InterPro" id="IPR036053">
    <property type="entry name" value="PABP-dom"/>
</dbReference>
<dbReference type="Proteomes" id="UP000248481">
    <property type="component" value="Chromosome X"/>
</dbReference>
<dbReference type="FunFam" id="3.30.70.330:FF:000049">
    <property type="entry name" value="Polyadenylate-binding protein"/>
    <property type="match status" value="1"/>
</dbReference>
<dbReference type="InParanoid" id="A0A2Y9HF71"/>
<keyword evidence="4" id="KW-0677">Repeat</keyword>
<organism evidence="10 11">
    <name type="scientific">Neomonachus schauinslandi</name>
    <name type="common">Hawaiian monk seal</name>
    <name type="synonym">Monachus schauinslandi</name>
    <dbReference type="NCBI Taxonomy" id="29088"/>
    <lineage>
        <taxon>Eukaryota</taxon>
        <taxon>Metazoa</taxon>
        <taxon>Chordata</taxon>
        <taxon>Craniata</taxon>
        <taxon>Vertebrata</taxon>
        <taxon>Euteleostomi</taxon>
        <taxon>Mammalia</taxon>
        <taxon>Eutheria</taxon>
        <taxon>Laurasiatheria</taxon>
        <taxon>Carnivora</taxon>
        <taxon>Caniformia</taxon>
        <taxon>Pinnipedia</taxon>
        <taxon>Phocidae</taxon>
        <taxon>Monachinae</taxon>
        <taxon>Monachini</taxon>
        <taxon>Neomonachus</taxon>
    </lineage>
</organism>
<proteinExistence type="inferred from homology"/>
<keyword evidence="5 6" id="KW-0694">RNA-binding</keyword>
<dbReference type="GO" id="GO:0005737">
    <property type="term" value="C:cytoplasm"/>
    <property type="evidence" value="ECO:0007669"/>
    <property type="project" value="UniProtKB-SubCell"/>
</dbReference>
<dbReference type="PROSITE" id="PS51309">
    <property type="entry name" value="PABC"/>
    <property type="match status" value="1"/>
</dbReference>
<evidence type="ECO:0000256" key="1">
    <source>
        <dbReference type="ARBA" id="ARBA00004496"/>
    </source>
</evidence>
<dbReference type="CDD" id="cd12380">
    <property type="entry name" value="RRM3_I_PABPs"/>
    <property type="match status" value="1"/>
</dbReference>
<dbReference type="InterPro" id="IPR034364">
    <property type="entry name" value="PABP_RRM1"/>
</dbReference>
<comment type="similarity">
    <text evidence="2 7">Belongs to the polyadenylate-binding protein type-1 family.</text>
</comment>
<dbReference type="InterPro" id="IPR002004">
    <property type="entry name" value="PABP_HYD_C"/>
</dbReference>
<dbReference type="InterPro" id="IPR000504">
    <property type="entry name" value="RRM_dom"/>
</dbReference>
<evidence type="ECO:0000256" key="2">
    <source>
        <dbReference type="ARBA" id="ARBA00008557"/>
    </source>
</evidence>
<dbReference type="InterPro" id="IPR045305">
    <property type="entry name" value="RRM2_I_PABPs"/>
</dbReference>
<dbReference type="RefSeq" id="XP_021548310.1">
    <property type="nucleotide sequence ID" value="XM_021692635.1"/>
</dbReference>
<dbReference type="InterPro" id="IPR012677">
    <property type="entry name" value="Nucleotide-bd_a/b_plait_sf"/>
</dbReference>
<evidence type="ECO:0000259" key="9">
    <source>
        <dbReference type="PROSITE" id="PS51309"/>
    </source>
</evidence>
<evidence type="ECO:0000256" key="4">
    <source>
        <dbReference type="ARBA" id="ARBA00022737"/>
    </source>
</evidence>
<dbReference type="FunFam" id="3.30.70.330:FF:000021">
    <property type="entry name" value="Polyadenylate-binding protein"/>
    <property type="match status" value="1"/>
</dbReference>
<evidence type="ECO:0000259" key="8">
    <source>
        <dbReference type="PROSITE" id="PS50102"/>
    </source>
</evidence>
<dbReference type="AlphaFoldDB" id="A0A2Y9HF71"/>
<dbReference type="Pfam" id="PF00658">
    <property type="entry name" value="MLLE"/>
    <property type="match status" value="1"/>
</dbReference>
<dbReference type="SMART" id="SM00517">
    <property type="entry name" value="PolyA"/>
    <property type="match status" value="1"/>
</dbReference>
<comment type="function">
    <text evidence="7">Binds the poly(A) tail of mRNA.</text>
</comment>
<dbReference type="Gene3D" id="3.30.70.330">
    <property type="match status" value="4"/>
</dbReference>
<evidence type="ECO:0000313" key="11">
    <source>
        <dbReference type="RefSeq" id="XP_021548310.1"/>
    </source>
</evidence>
<dbReference type="Pfam" id="PF00076">
    <property type="entry name" value="RRM_1"/>
    <property type="match status" value="4"/>
</dbReference>
<feature type="domain" description="RRM" evidence="8">
    <location>
        <begin position="294"/>
        <end position="370"/>
    </location>
</feature>
<comment type="subcellular location">
    <subcellularLocation>
        <location evidence="1 7">Cytoplasm</location>
    </subcellularLocation>
</comment>
<dbReference type="NCBIfam" id="TIGR01628">
    <property type="entry name" value="PABP-1234"/>
    <property type="match status" value="1"/>
</dbReference>
<keyword evidence="3 7" id="KW-0963">Cytoplasm</keyword>